<dbReference type="EMBL" id="JBEDUW010000006">
    <property type="protein sequence ID" value="KAK9923743.1"/>
    <property type="molecule type" value="Genomic_DNA"/>
</dbReference>
<gene>
    <name evidence="2" type="ORF">M0R45_032144</name>
</gene>
<sequence length="582" mass="65961">MGKGNLIVASRCILLQKITSSFRPRFNESLASTTSFPTLHGKILARGFHEVCGGSSPNSRKASASQSLTEELEDILKPEDIARESSTSSTICIYKVPNTMRQVNRKAYEPKIVSIGPYHHGVESLKEMEKLKRVYFRRLFQPNYNDQLHDDVVLVKKKAVLGDVRKAMEKLEAAARSCYSEESKLSSKEFVKMMLLDGCFIIGLLRDSVLQPDFEHTPSIIQRWMLPNLRQDLIKLENQLPLFVLRKLFQLTKASTTCHEQPIASTTCWELEAQALRFFKPLLEGHAGLNKPLQHFAPKQCQGSSSKHFLDLFHNRISPDCSTCPVLQAPRRGEQTKQILSVQELKKAGVKFTTDANSGPLDISFSHRAWGWGKVLTIPPIHIDDHRGTLFRNMVAFEKCQRYCHQDVTTYLFFLDSLINSAKDVGLLHYHGVLHHSLGSNRRVAKLVNNLCKEVAPDVSQSYLYKVVGDVNEYYSSKYGKIRGFLVHHHFSSWLVGISTIGACLALYLTLIQTGCGVASARKDLENDISLASLLKEPLFLKNIFEYTRKSLSRFKAMYHSGSTENKALDPNDMEYWPYNMI</sequence>
<name>A0AAW1WJB6_RUBAR</name>
<dbReference type="PANTHER" id="PTHR31170">
    <property type="entry name" value="BNAC04G53230D PROTEIN"/>
    <property type="match status" value="1"/>
</dbReference>
<dbReference type="InterPro" id="IPR004158">
    <property type="entry name" value="DUF247_pln"/>
</dbReference>
<feature type="transmembrane region" description="Helical" evidence="1">
    <location>
        <begin position="491"/>
        <end position="512"/>
    </location>
</feature>
<dbReference type="Pfam" id="PF03140">
    <property type="entry name" value="DUF247"/>
    <property type="match status" value="1"/>
</dbReference>
<keyword evidence="1" id="KW-1133">Transmembrane helix</keyword>
<comment type="caution">
    <text evidence="2">The sequence shown here is derived from an EMBL/GenBank/DDBJ whole genome shotgun (WGS) entry which is preliminary data.</text>
</comment>
<accession>A0AAW1WJB6</accession>
<evidence type="ECO:0000313" key="2">
    <source>
        <dbReference type="EMBL" id="KAK9923743.1"/>
    </source>
</evidence>
<keyword evidence="3" id="KW-1185">Reference proteome</keyword>
<reference evidence="2 3" key="1">
    <citation type="journal article" date="2023" name="G3 (Bethesda)">
        <title>A chromosome-length genome assembly and annotation of blackberry (Rubus argutus, cv. 'Hillquist').</title>
        <authorList>
            <person name="Bruna T."/>
            <person name="Aryal R."/>
            <person name="Dudchenko O."/>
            <person name="Sargent D.J."/>
            <person name="Mead D."/>
            <person name="Buti M."/>
            <person name="Cavallini A."/>
            <person name="Hytonen T."/>
            <person name="Andres J."/>
            <person name="Pham M."/>
            <person name="Weisz D."/>
            <person name="Mascagni F."/>
            <person name="Usai G."/>
            <person name="Natali L."/>
            <person name="Bassil N."/>
            <person name="Fernandez G.E."/>
            <person name="Lomsadze A."/>
            <person name="Armour M."/>
            <person name="Olukolu B."/>
            <person name="Poorten T."/>
            <person name="Britton C."/>
            <person name="Davik J."/>
            <person name="Ashrafi H."/>
            <person name="Aiden E.L."/>
            <person name="Borodovsky M."/>
            <person name="Worthington M."/>
        </authorList>
    </citation>
    <scope>NUCLEOTIDE SEQUENCE [LARGE SCALE GENOMIC DNA]</scope>
    <source>
        <strain evidence="2">PI 553951</strain>
    </source>
</reference>
<dbReference type="PANTHER" id="PTHR31170:SF21">
    <property type="match status" value="1"/>
</dbReference>
<evidence type="ECO:0000256" key="1">
    <source>
        <dbReference type="SAM" id="Phobius"/>
    </source>
</evidence>
<keyword evidence="1" id="KW-0812">Transmembrane</keyword>
<keyword evidence="1" id="KW-0472">Membrane</keyword>
<dbReference type="AlphaFoldDB" id="A0AAW1WJB6"/>
<dbReference type="Proteomes" id="UP001457282">
    <property type="component" value="Unassembled WGS sequence"/>
</dbReference>
<proteinExistence type="predicted"/>
<protein>
    <submittedName>
        <fullName evidence="2">Uncharacterized protein</fullName>
    </submittedName>
</protein>
<evidence type="ECO:0000313" key="3">
    <source>
        <dbReference type="Proteomes" id="UP001457282"/>
    </source>
</evidence>
<organism evidence="2 3">
    <name type="scientific">Rubus argutus</name>
    <name type="common">Southern blackberry</name>
    <dbReference type="NCBI Taxonomy" id="59490"/>
    <lineage>
        <taxon>Eukaryota</taxon>
        <taxon>Viridiplantae</taxon>
        <taxon>Streptophyta</taxon>
        <taxon>Embryophyta</taxon>
        <taxon>Tracheophyta</taxon>
        <taxon>Spermatophyta</taxon>
        <taxon>Magnoliopsida</taxon>
        <taxon>eudicotyledons</taxon>
        <taxon>Gunneridae</taxon>
        <taxon>Pentapetalae</taxon>
        <taxon>rosids</taxon>
        <taxon>fabids</taxon>
        <taxon>Rosales</taxon>
        <taxon>Rosaceae</taxon>
        <taxon>Rosoideae</taxon>
        <taxon>Rosoideae incertae sedis</taxon>
        <taxon>Rubus</taxon>
    </lineage>
</organism>